<dbReference type="PROSITE" id="PS51257">
    <property type="entry name" value="PROKAR_LIPOPROTEIN"/>
    <property type="match status" value="1"/>
</dbReference>
<organism evidence="3 4">
    <name type="scientific">Candidatus Gallimonas intestinavium</name>
    <dbReference type="NCBI Taxonomy" id="2838603"/>
    <lineage>
        <taxon>Bacteria</taxon>
        <taxon>Bacillati</taxon>
        <taxon>Bacillota</taxon>
        <taxon>Clostridia</taxon>
        <taxon>Candidatus Gallimonas</taxon>
    </lineage>
</organism>
<evidence type="ECO:0000256" key="1">
    <source>
        <dbReference type="SAM" id="Phobius"/>
    </source>
</evidence>
<reference evidence="3" key="1">
    <citation type="journal article" date="2021" name="PeerJ">
        <title>Extensive microbial diversity within the chicken gut microbiome revealed by metagenomics and culture.</title>
        <authorList>
            <person name="Gilroy R."/>
            <person name="Ravi A."/>
            <person name="Getino M."/>
            <person name="Pursley I."/>
            <person name="Horton D.L."/>
            <person name="Alikhan N.F."/>
            <person name="Baker D."/>
            <person name="Gharbi K."/>
            <person name="Hall N."/>
            <person name="Watson M."/>
            <person name="Adriaenssens E.M."/>
            <person name="Foster-Nyarko E."/>
            <person name="Jarju S."/>
            <person name="Secka A."/>
            <person name="Antonio M."/>
            <person name="Oren A."/>
            <person name="Chaudhuri R.R."/>
            <person name="La Ragione R."/>
            <person name="Hildebrand F."/>
            <person name="Pallen M.J."/>
        </authorList>
    </citation>
    <scope>NUCLEOTIDE SEQUENCE</scope>
    <source>
        <strain evidence="3">ChiW7-2402</strain>
    </source>
</reference>
<sequence>MKAIWKSFLACAIGIVVASGCAATVRASFTANAAEQDDTVASVIGTYWEIPDFCPECGVENSQSNLTWTYFEDKDGCTYTYRHAVRSGNYCTGKVTIHNGKEFYVEATCTENGAQGVYCADCGAVGEVTEIPAIGHNWSDWIDTRSSCAEAGQRSRICLTCGAAEIENVKAGTHTFGETVTITAATCTEDGEGETFCIYCGQKETFTIEAVGHHEISIPGVEPTCTETGLTEGVRCAICGIDLVEQEIVPALGHDYNMAFHVYPDETMPGEEIYQCAHCGDVYGRAIAPEVQEENNELWIPIVMIAEGAVILFGVVTGIVLVCVKKRGANKCNGGESS</sequence>
<dbReference type="Proteomes" id="UP000824102">
    <property type="component" value="Unassembled WGS sequence"/>
</dbReference>
<evidence type="ECO:0000313" key="3">
    <source>
        <dbReference type="EMBL" id="HIZ72637.1"/>
    </source>
</evidence>
<evidence type="ECO:0000256" key="2">
    <source>
        <dbReference type="SAM" id="SignalP"/>
    </source>
</evidence>
<keyword evidence="1" id="KW-0812">Transmembrane</keyword>
<feature type="signal peptide" evidence="2">
    <location>
        <begin position="1"/>
        <end position="33"/>
    </location>
</feature>
<reference evidence="3" key="2">
    <citation type="submission" date="2021-04" db="EMBL/GenBank/DDBJ databases">
        <authorList>
            <person name="Gilroy R."/>
        </authorList>
    </citation>
    <scope>NUCLEOTIDE SEQUENCE</scope>
    <source>
        <strain evidence="3">ChiW7-2402</strain>
    </source>
</reference>
<name>A0A9D2JZR4_9FIRM</name>
<keyword evidence="1" id="KW-1133">Transmembrane helix</keyword>
<protein>
    <submittedName>
        <fullName evidence="3">Uncharacterized protein</fullName>
    </submittedName>
</protein>
<evidence type="ECO:0000313" key="4">
    <source>
        <dbReference type="Proteomes" id="UP000824102"/>
    </source>
</evidence>
<keyword evidence="2" id="KW-0732">Signal</keyword>
<feature type="transmembrane region" description="Helical" evidence="1">
    <location>
        <begin position="298"/>
        <end position="324"/>
    </location>
</feature>
<feature type="chain" id="PRO_5039577727" evidence="2">
    <location>
        <begin position="34"/>
        <end position="338"/>
    </location>
</feature>
<gene>
    <name evidence="3" type="ORF">H9964_03545</name>
</gene>
<proteinExistence type="predicted"/>
<comment type="caution">
    <text evidence="3">The sequence shown here is derived from an EMBL/GenBank/DDBJ whole genome shotgun (WGS) entry which is preliminary data.</text>
</comment>
<keyword evidence="1" id="KW-0472">Membrane</keyword>
<dbReference type="EMBL" id="DXBB01000056">
    <property type="protein sequence ID" value="HIZ72637.1"/>
    <property type="molecule type" value="Genomic_DNA"/>
</dbReference>
<accession>A0A9D2JZR4</accession>
<dbReference type="AlphaFoldDB" id="A0A9D2JZR4"/>